<protein>
    <submittedName>
        <fullName evidence="2">Uncharacterized protein</fullName>
    </submittedName>
</protein>
<dbReference type="AlphaFoldDB" id="A0AAD5C0Y0"/>
<accession>A0AAD5C0Y0</accession>
<keyword evidence="1" id="KW-0472">Membrane</keyword>
<organism evidence="2 3">
    <name type="scientific">Ambrosia artemisiifolia</name>
    <name type="common">Common ragweed</name>
    <dbReference type="NCBI Taxonomy" id="4212"/>
    <lineage>
        <taxon>Eukaryota</taxon>
        <taxon>Viridiplantae</taxon>
        <taxon>Streptophyta</taxon>
        <taxon>Embryophyta</taxon>
        <taxon>Tracheophyta</taxon>
        <taxon>Spermatophyta</taxon>
        <taxon>Magnoliopsida</taxon>
        <taxon>eudicotyledons</taxon>
        <taxon>Gunneridae</taxon>
        <taxon>Pentapetalae</taxon>
        <taxon>asterids</taxon>
        <taxon>campanulids</taxon>
        <taxon>Asterales</taxon>
        <taxon>Asteraceae</taxon>
        <taxon>Asteroideae</taxon>
        <taxon>Heliantheae alliance</taxon>
        <taxon>Heliantheae</taxon>
        <taxon>Ambrosia</taxon>
    </lineage>
</organism>
<keyword evidence="1" id="KW-1133">Transmembrane helix</keyword>
<gene>
    <name evidence="2" type="ORF">M8C21_017003</name>
</gene>
<dbReference type="Proteomes" id="UP001206925">
    <property type="component" value="Unassembled WGS sequence"/>
</dbReference>
<dbReference type="EMBL" id="JAMZMK010010026">
    <property type="protein sequence ID" value="KAI7733336.1"/>
    <property type="molecule type" value="Genomic_DNA"/>
</dbReference>
<proteinExistence type="predicted"/>
<keyword evidence="3" id="KW-1185">Reference proteome</keyword>
<evidence type="ECO:0000313" key="2">
    <source>
        <dbReference type="EMBL" id="KAI7733336.1"/>
    </source>
</evidence>
<name>A0AAD5C0Y0_AMBAR</name>
<evidence type="ECO:0000313" key="3">
    <source>
        <dbReference type="Proteomes" id="UP001206925"/>
    </source>
</evidence>
<sequence length="98" mass="11063">MTPYRRRRPCLTGGQTPETDAYAGVSAMFTLLFFATASVLYSSHPAHLSFIKWRNMISGCGFMANKSTNHVELHHLFLVETVISRFSKRIQAIPSLLM</sequence>
<keyword evidence="1" id="KW-0812">Transmembrane</keyword>
<evidence type="ECO:0000256" key="1">
    <source>
        <dbReference type="SAM" id="Phobius"/>
    </source>
</evidence>
<reference evidence="2" key="1">
    <citation type="submission" date="2022-06" db="EMBL/GenBank/DDBJ databases">
        <title>Uncovering the hologenomic basis of an extraordinary plant invasion.</title>
        <authorList>
            <person name="Bieker V.C."/>
            <person name="Martin M.D."/>
            <person name="Gilbert T."/>
            <person name="Hodgins K."/>
            <person name="Battlay P."/>
            <person name="Petersen B."/>
            <person name="Wilson J."/>
        </authorList>
    </citation>
    <scope>NUCLEOTIDE SEQUENCE</scope>
    <source>
        <strain evidence="2">AA19_3_7</strain>
        <tissue evidence="2">Leaf</tissue>
    </source>
</reference>
<comment type="caution">
    <text evidence="2">The sequence shown here is derived from an EMBL/GenBank/DDBJ whole genome shotgun (WGS) entry which is preliminary data.</text>
</comment>
<feature type="transmembrane region" description="Helical" evidence="1">
    <location>
        <begin position="21"/>
        <end position="41"/>
    </location>
</feature>